<dbReference type="PROSITE" id="PS51257">
    <property type="entry name" value="PROKAR_LIPOPROTEIN"/>
    <property type="match status" value="1"/>
</dbReference>
<feature type="signal peptide" evidence="1">
    <location>
        <begin position="1"/>
        <end position="21"/>
    </location>
</feature>
<dbReference type="EMBL" id="JACRIW010000048">
    <property type="protein sequence ID" value="MBI5169264.1"/>
    <property type="molecule type" value="Genomic_DNA"/>
</dbReference>
<evidence type="ECO:0000313" key="2">
    <source>
        <dbReference type="EMBL" id="MBI5169264.1"/>
    </source>
</evidence>
<feature type="chain" id="PRO_5037669220" evidence="1">
    <location>
        <begin position="22"/>
        <end position="115"/>
    </location>
</feature>
<name>A0A933SBH0_UNCEI</name>
<reference evidence="2" key="1">
    <citation type="submission" date="2020-07" db="EMBL/GenBank/DDBJ databases">
        <title>Huge and variable diversity of episymbiotic CPR bacteria and DPANN archaea in groundwater ecosystems.</title>
        <authorList>
            <person name="He C.Y."/>
            <person name="Keren R."/>
            <person name="Whittaker M."/>
            <person name="Farag I.F."/>
            <person name="Doudna J."/>
            <person name="Cate J.H.D."/>
            <person name="Banfield J.F."/>
        </authorList>
    </citation>
    <scope>NUCLEOTIDE SEQUENCE</scope>
    <source>
        <strain evidence="2">NC_groundwater_1813_Pr3_B-0.1um_71_17</strain>
    </source>
</reference>
<gene>
    <name evidence="2" type="ORF">HZA61_07230</name>
</gene>
<sequence>MRRKTMAVPALVLSMVLITLSGCSRVVVDNKGLLKDGGKWEFPLKAGTYQVEMTAGGDGASVQWQGCDCPGTGPVRKWRSRCRIDGEGKLIVRNPSLLHLGSDTQVTLKVTKVPR</sequence>
<protein>
    <submittedName>
        <fullName evidence="2">Uncharacterized protein</fullName>
    </submittedName>
</protein>
<organism evidence="2 3">
    <name type="scientific">Eiseniibacteriota bacterium</name>
    <dbReference type="NCBI Taxonomy" id="2212470"/>
    <lineage>
        <taxon>Bacteria</taxon>
        <taxon>Candidatus Eiseniibacteriota</taxon>
    </lineage>
</organism>
<proteinExistence type="predicted"/>
<dbReference type="Proteomes" id="UP000696931">
    <property type="component" value="Unassembled WGS sequence"/>
</dbReference>
<dbReference type="AlphaFoldDB" id="A0A933SBH0"/>
<comment type="caution">
    <text evidence="2">The sequence shown here is derived from an EMBL/GenBank/DDBJ whole genome shotgun (WGS) entry which is preliminary data.</text>
</comment>
<accession>A0A933SBH0</accession>
<evidence type="ECO:0000256" key="1">
    <source>
        <dbReference type="SAM" id="SignalP"/>
    </source>
</evidence>
<keyword evidence="1" id="KW-0732">Signal</keyword>
<evidence type="ECO:0000313" key="3">
    <source>
        <dbReference type="Proteomes" id="UP000696931"/>
    </source>
</evidence>